<evidence type="ECO:0000256" key="1">
    <source>
        <dbReference type="ARBA" id="ARBA00010552"/>
    </source>
</evidence>
<name>A0ABP6WM72_9PSEU</name>
<evidence type="ECO:0000313" key="3">
    <source>
        <dbReference type="Proteomes" id="UP001500689"/>
    </source>
</evidence>
<dbReference type="Proteomes" id="UP001500689">
    <property type="component" value="Unassembled WGS sequence"/>
</dbReference>
<keyword evidence="3" id="KW-1185">Reference proteome</keyword>
<dbReference type="Pfam" id="PF01042">
    <property type="entry name" value="Ribonuc_L-PSP"/>
    <property type="match status" value="1"/>
</dbReference>
<organism evidence="2 3">
    <name type="scientific">Amycolatopsis ultiminotia</name>
    <dbReference type="NCBI Taxonomy" id="543629"/>
    <lineage>
        <taxon>Bacteria</taxon>
        <taxon>Bacillati</taxon>
        <taxon>Actinomycetota</taxon>
        <taxon>Actinomycetes</taxon>
        <taxon>Pseudonocardiales</taxon>
        <taxon>Pseudonocardiaceae</taxon>
        <taxon>Amycolatopsis</taxon>
    </lineage>
</organism>
<dbReference type="PANTHER" id="PTHR11803:SF58">
    <property type="entry name" value="PROTEIN HMF1-RELATED"/>
    <property type="match status" value="1"/>
</dbReference>
<dbReference type="RefSeq" id="WP_344862220.1">
    <property type="nucleotide sequence ID" value="NZ_BAAAZN010000008.1"/>
</dbReference>
<dbReference type="PANTHER" id="PTHR11803">
    <property type="entry name" value="2-IMINOBUTANOATE/2-IMINOPROPANOATE DEAMINASE RIDA"/>
    <property type="match status" value="1"/>
</dbReference>
<comment type="similarity">
    <text evidence="1">Belongs to the RutC family.</text>
</comment>
<dbReference type="Gene3D" id="3.30.1330.40">
    <property type="entry name" value="RutC-like"/>
    <property type="match status" value="1"/>
</dbReference>
<accession>A0ABP6WM72</accession>
<dbReference type="InterPro" id="IPR006175">
    <property type="entry name" value="YjgF/YER057c/UK114"/>
</dbReference>
<dbReference type="EMBL" id="BAAAZN010000008">
    <property type="protein sequence ID" value="GAA3553637.1"/>
    <property type="molecule type" value="Genomic_DNA"/>
</dbReference>
<dbReference type="SUPFAM" id="SSF55298">
    <property type="entry name" value="YjgF-like"/>
    <property type="match status" value="1"/>
</dbReference>
<dbReference type="CDD" id="cd00448">
    <property type="entry name" value="YjgF_YER057c_UK114_family"/>
    <property type="match status" value="1"/>
</dbReference>
<protein>
    <submittedName>
        <fullName evidence="2">RidA family protein</fullName>
    </submittedName>
</protein>
<proteinExistence type="inferred from homology"/>
<dbReference type="InterPro" id="IPR035959">
    <property type="entry name" value="RutC-like_sf"/>
</dbReference>
<comment type="caution">
    <text evidence="2">The sequence shown here is derived from an EMBL/GenBank/DDBJ whole genome shotgun (WGS) entry which is preliminary data.</text>
</comment>
<reference evidence="3" key="1">
    <citation type="journal article" date="2019" name="Int. J. Syst. Evol. Microbiol.">
        <title>The Global Catalogue of Microorganisms (GCM) 10K type strain sequencing project: providing services to taxonomists for standard genome sequencing and annotation.</title>
        <authorList>
            <consortium name="The Broad Institute Genomics Platform"/>
            <consortium name="The Broad Institute Genome Sequencing Center for Infectious Disease"/>
            <person name="Wu L."/>
            <person name="Ma J."/>
        </authorList>
    </citation>
    <scope>NUCLEOTIDE SEQUENCE [LARGE SCALE GENOMIC DNA]</scope>
    <source>
        <strain evidence="3">JCM 16898</strain>
    </source>
</reference>
<sequence>MPEYLLRPEGLPPTNGFSHAVVFTGRQIAVSGQVPLTADATLAGEDAETQIRQVFANLRTALAAAGAGFEHVVKLTYFLTDLADVPVLRAVRDEHIDPQQPPASSLIQVAGLVDPRFRVEIEALAAV</sequence>
<gene>
    <name evidence="2" type="ORF">GCM10022222_41670</name>
</gene>
<evidence type="ECO:0000313" key="2">
    <source>
        <dbReference type="EMBL" id="GAA3553637.1"/>
    </source>
</evidence>